<name>A0A1H8INI7_9PROT</name>
<dbReference type="Proteomes" id="UP000199459">
    <property type="component" value="Unassembled WGS sequence"/>
</dbReference>
<feature type="non-terminal residue" evidence="2">
    <location>
        <position position="40"/>
    </location>
</feature>
<proteinExistence type="predicted"/>
<accession>A0A1H8INI7</accession>
<evidence type="ECO:0000313" key="3">
    <source>
        <dbReference type="EMBL" id="SEN72211.1"/>
    </source>
</evidence>
<sequence>MSGSQAFVRQLGEEPGVQLNPLRDNSEIPAFSNADQNFGI</sequence>
<evidence type="ECO:0000313" key="4">
    <source>
        <dbReference type="Proteomes" id="UP000199459"/>
    </source>
</evidence>
<evidence type="ECO:0000256" key="1">
    <source>
        <dbReference type="SAM" id="MobiDB-lite"/>
    </source>
</evidence>
<organism evidence="2 4">
    <name type="scientific">Nitrosomonas marina</name>
    <dbReference type="NCBI Taxonomy" id="917"/>
    <lineage>
        <taxon>Bacteria</taxon>
        <taxon>Pseudomonadati</taxon>
        <taxon>Pseudomonadota</taxon>
        <taxon>Betaproteobacteria</taxon>
        <taxon>Nitrosomonadales</taxon>
        <taxon>Nitrosomonadaceae</taxon>
        <taxon>Nitrosomonas</taxon>
    </lineage>
</organism>
<dbReference type="AlphaFoldDB" id="A0A1H8INI7"/>
<dbReference type="EMBL" id="FOCP01000041">
    <property type="protein sequence ID" value="SEN72211.1"/>
    <property type="molecule type" value="Genomic_DNA"/>
</dbReference>
<dbReference type="EMBL" id="FOCP01000036">
    <property type="protein sequence ID" value="SEN69949.1"/>
    <property type="molecule type" value="Genomic_DNA"/>
</dbReference>
<evidence type="ECO:0000313" key="2">
    <source>
        <dbReference type="EMBL" id="SEN69949.1"/>
    </source>
</evidence>
<protein>
    <submittedName>
        <fullName evidence="2">Uncharacterized protein</fullName>
    </submittedName>
</protein>
<gene>
    <name evidence="2" type="ORF">SAMN05216325_13615</name>
    <name evidence="3" type="ORF">SAMN05216325_14112</name>
</gene>
<feature type="region of interest" description="Disordered" evidence="1">
    <location>
        <begin position="1"/>
        <end position="40"/>
    </location>
</feature>
<reference evidence="2 4" key="1">
    <citation type="submission" date="2016-10" db="EMBL/GenBank/DDBJ databases">
        <authorList>
            <person name="de Groot N.N."/>
        </authorList>
    </citation>
    <scope>NUCLEOTIDE SEQUENCE [LARGE SCALE GENOMIC DNA]</scope>
    <source>
        <strain evidence="2 4">Nm22</strain>
    </source>
</reference>